<dbReference type="PANTHER" id="PTHR43133:SF62">
    <property type="entry name" value="RNA POLYMERASE SIGMA FACTOR SIGZ"/>
    <property type="match status" value="1"/>
</dbReference>
<dbReference type="GO" id="GO:0016987">
    <property type="term" value="F:sigma factor activity"/>
    <property type="evidence" value="ECO:0007669"/>
    <property type="project" value="UniProtKB-KW"/>
</dbReference>
<organism evidence="7 8">
    <name type="scientific">Vibrio paucivorans</name>
    <dbReference type="NCBI Taxonomy" id="2829489"/>
    <lineage>
        <taxon>Bacteria</taxon>
        <taxon>Pseudomonadati</taxon>
        <taxon>Pseudomonadota</taxon>
        <taxon>Gammaproteobacteria</taxon>
        <taxon>Vibrionales</taxon>
        <taxon>Vibrionaceae</taxon>
        <taxon>Vibrio</taxon>
    </lineage>
</organism>
<proteinExistence type="inferred from homology"/>
<dbReference type="InterPro" id="IPR013325">
    <property type="entry name" value="RNA_pol_sigma_r2"/>
</dbReference>
<gene>
    <name evidence="7" type="primary">sigZ</name>
    <name evidence="7" type="ORF">MD483_22155</name>
</gene>
<dbReference type="NCBIfam" id="TIGR02937">
    <property type="entry name" value="sigma70-ECF"/>
    <property type="match status" value="1"/>
</dbReference>
<dbReference type="Gene3D" id="1.10.10.10">
    <property type="entry name" value="Winged helix-like DNA-binding domain superfamily/Winged helix DNA-binding domain"/>
    <property type="match status" value="1"/>
</dbReference>
<dbReference type="NCBIfam" id="TIGR02959">
    <property type="entry name" value="SigZ"/>
    <property type="match status" value="1"/>
</dbReference>
<keyword evidence="4" id="KW-0804">Transcription</keyword>
<evidence type="ECO:0000313" key="7">
    <source>
        <dbReference type="EMBL" id="MCW8336516.1"/>
    </source>
</evidence>
<evidence type="ECO:0000313" key="8">
    <source>
        <dbReference type="Proteomes" id="UP001155586"/>
    </source>
</evidence>
<keyword evidence="8" id="KW-1185">Reference proteome</keyword>
<dbReference type="Gene3D" id="1.10.1740.10">
    <property type="match status" value="1"/>
</dbReference>
<comment type="caution">
    <text evidence="7">The sequence shown here is derived from an EMBL/GenBank/DDBJ whole genome shotgun (WGS) entry which is preliminary data.</text>
</comment>
<evidence type="ECO:0000259" key="6">
    <source>
        <dbReference type="Pfam" id="PF04542"/>
    </source>
</evidence>
<dbReference type="InterPro" id="IPR007627">
    <property type="entry name" value="RNA_pol_sigma70_r2"/>
</dbReference>
<comment type="similarity">
    <text evidence="1">Belongs to the sigma-70 factor family. ECF subfamily.</text>
</comment>
<evidence type="ECO:0000256" key="4">
    <source>
        <dbReference type="ARBA" id="ARBA00023163"/>
    </source>
</evidence>
<dbReference type="NCBIfam" id="NF007215">
    <property type="entry name" value="PRK09637.1"/>
    <property type="match status" value="1"/>
</dbReference>
<dbReference type="AlphaFoldDB" id="A0A9X3CIU9"/>
<dbReference type="InterPro" id="IPR013324">
    <property type="entry name" value="RNA_pol_sigma_r3/r4-like"/>
</dbReference>
<dbReference type="InterPro" id="IPR039425">
    <property type="entry name" value="RNA_pol_sigma-70-like"/>
</dbReference>
<dbReference type="SUPFAM" id="SSF88659">
    <property type="entry name" value="Sigma3 and sigma4 domains of RNA polymerase sigma factors"/>
    <property type="match status" value="1"/>
</dbReference>
<dbReference type="InterPro" id="IPR036388">
    <property type="entry name" value="WH-like_DNA-bd_sf"/>
</dbReference>
<reference evidence="7" key="1">
    <citation type="submission" date="2022-02" db="EMBL/GenBank/DDBJ databases">
        <title>Vibrio sp. nov., a new bacterium isolated from Bohai sea, China.</title>
        <authorList>
            <person name="Yuan Y."/>
        </authorList>
    </citation>
    <scope>NUCLEOTIDE SEQUENCE</scope>
    <source>
        <strain evidence="7">DBSS07</strain>
    </source>
</reference>
<evidence type="ECO:0000256" key="5">
    <source>
        <dbReference type="NCBIfam" id="TIGR02959"/>
    </source>
</evidence>
<name>A0A9X3CIU9_9VIBR</name>
<keyword evidence="2" id="KW-0805">Transcription regulation</keyword>
<dbReference type="RefSeq" id="WP_265689608.1">
    <property type="nucleotide sequence ID" value="NZ_JAKRRX010000267.1"/>
</dbReference>
<dbReference type="PANTHER" id="PTHR43133">
    <property type="entry name" value="RNA POLYMERASE ECF-TYPE SIGMA FACTO"/>
    <property type="match status" value="1"/>
</dbReference>
<dbReference type="InterPro" id="IPR014304">
    <property type="entry name" value="RNA_pol_sigma-Z"/>
</dbReference>
<dbReference type="Proteomes" id="UP001155586">
    <property type="component" value="Unassembled WGS sequence"/>
</dbReference>
<dbReference type="GO" id="GO:0006352">
    <property type="term" value="P:DNA-templated transcription initiation"/>
    <property type="evidence" value="ECO:0007669"/>
    <property type="project" value="InterPro"/>
</dbReference>
<evidence type="ECO:0000256" key="1">
    <source>
        <dbReference type="ARBA" id="ARBA00010641"/>
    </source>
</evidence>
<dbReference type="EMBL" id="JAKRRX010000267">
    <property type="protein sequence ID" value="MCW8336516.1"/>
    <property type="molecule type" value="Genomic_DNA"/>
</dbReference>
<dbReference type="InterPro" id="IPR014284">
    <property type="entry name" value="RNA_pol_sigma-70_dom"/>
</dbReference>
<sequence length="195" mass="22321">MSAALMKAADPIQLEQVWGEYQQSLKSFLYSKVNHHEDVEDLLQEILIKTYQNLSTLKDADSIKSWLFQVANRTIIDFYRKRARNQRAQELETDDLWFENGERELEQEMSACIAPFIQALPESNASLLSAVDLEGQSQKALAEAEGISYSTLKSRVQKSRGELKALFEDCCHFSLDKNGSVVDYERKDDGKCRQC</sequence>
<dbReference type="Pfam" id="PF04542">
    <property type="entry name" value="Sigma70_r2"/>
    <property type="match status" value="1"/>
</dbReference>
<dbReference type="SUPFAM" id="SSF88946">
    <property type="entry name" value="Sigma2 domain of RNA polymerase sigma factors"/>
    <property type="match status" value="1"/>
</dbReference>
<keyword evidence="3" id="KW-0731">Sigma factor</keyword>
<evidence type="ECO:0000256" key="2">
    <source>
        <dbReference type="ARBA" id="ARBA00023015"/>
    </source>
</evidence>
<protein>
    <recommendedName>
        <fullName evidence="5">RNA polymerase sigma factor SigZ</fullName>
    </recommendedName>
</protein>
<accession>A0A9X3CIU9</accession>
<feature type="domain" description="RNA polymerase sigma-70 region 2" evidence="6">
    <location>
        <begin position="20"/>
        <end position="84"/>
    </location>
</feature>
<evidence type="ECO:0000256" key="3">
    <source>
        <dbReference type="ARBA" id="ARBA00023082"/>
    </source>
</evidence>